<proteinExistence type="predicted"/>
<dbReference type="InterPro" id="IPR050246">
    <property type="entry name" value="Class_II_FBP_aldolase"/>
</dbReference>
<evidence type="ECO:0000313" key="1">
    <source>
        <dbReference type="EMBL" id="CAA9579526.1"/>
    </source>
</evidence>
<gene>
    <name evidence="1" type="ORF">AVDCRST_MAG49-4629</name>
</gene>
<evidence type="ECO:0008006" key="2">
    <source>
        <dbReference type="Google" id="ProtNLM"/>
    </source>
</evidence>
<protein>
    <recommendedName>
        <fullName evidence="2">Aldolase</fullName>
    </recommendedName>
</protein>
<dbReference type="Gene3D" id="3.20.20.70">
    <property type="entry name" value="Aldolase class I"/>
    <property type="match status" value="1"/>
</dbReference>
<dbReference type="InterPro" id="IPR000771">
    <property type="entry name" value="FBA_II"/>
</dbReference>
<dbReference type="GO" id="GO:0005975">
    <property type="term" value="P:carbohydrate metabolic process"/>
    <property type="evidence" value="ECO:0007669"/>
    <property type="project" value="InterPro"/>
</dbReference>
<dbReference type="InterPro" id="IPR013785">
    <property type="entry name" value="Aldolase_TIM"/>
</dbReference>
<dbReference type="GO" id="GO:0016832">
    <property type="term" value="F:aldehyde-lyase activity"/>
    <property type="evidence" value="ECO:0007669"/>
    <property type="project" value="InterPro"/>
</dbReference>
<name>A0A6J4VLE9_9BACT</name>
<dbReference type="PANTHER" id="PTHR30304">
    <property type="entry name" value="D-TAGATOSE-1,6-BISPHOSPHATE ALDOLASE"/>
    <property type="match status" value="1"/>
</dbReference>
<accession>A0A6J4VLE9</accession>
<dbReference type="EMBL" id="CADCWG010000325">
    <property type="protein sequence ID" value="CAA9579526.1"/>
    <property type="molecule type" value="Genomic_DNA"/>
</dbReference>
<dbReference type="AlphaFoldDB" id="A0A6J4VLE9"/>
<dbReference type="PANTHER" id="PTHR30304:SF0">
    <property type="entry name" value="D-TAGATOSE-1,6-BISPHOSPHATE ALDOLASE SUBUNIT GATY-RELATED"/>
    <property type="match status" value="1"/>
</dbReference>
<reference evidence="1" key="1">
    <citation type="submission" date="2020-02" db="EMBL/GenBank/DDBJ databases">
        <authorList>
            <person name="Meier V. D."/>
        </authorList>
    </citation>
    <scope>NUCLEOTIDE SEQUENCE</scope>
    <source>
        <strain evidence="1">AVDCRST_MAG49</strain>
    </source>
</reference>
<dbReference type="SUPFAM" id="SSF51569">
    <property type="entry name" value="Aldolase"/>
    <property type="match status" value="1"/>
</dbReference>
<dbReference type="Pfam" id="PF01116">
    <property type="entry name" value="F_bP_aldolase"/>
    <property type="match status" value="1"/>
</dbReference>
<organism evidence="1">
    <name type="scientific">uncultured Thermomicrobiales bacterium</name>
    <dbReference type="NCBI Taxonomy" id="1645740"/>
    <lineage>
        <taxon>Bacteria</taxon>
        <taxon>Pseudomonadati</taxon>
        <taxon>Thermomicrobiota</taxon>
        <taxon>Thermomicrobia</taxon>
        <taxon>Thermomicrobiales</taxon>
        <taxon>environmental samples</taxon>
    </lineage>
</organism>
<sequence>MTATTTTTGAPFTNVRELQDALAGIARVEGDTVEIEDAAGFRGDLIDRLIRTAVLGEEPAKGASRWLIRAAAPRLGAFPASIHDLYLAAGRGEYANATAPAINVRGLAYDVMRTIFRAARANDAKIVLFELARSEMGYTEQRPAEYAANALAAAIKEGHRGPVFVQGDHFQINAKKYLQDPEAEIRGLRELIAEAIAAGYGNIDVDASTIVDLDLPTVADQQTLNARHTAEMTRLIRELEPAGLTISVGGEIGEVGARNSTVEDLHGFMERYVAELATQAEQAGRDLPGISKISVQTGTSHGGVVLPDGTIQEVAVDFDTLAELSAAAKAHSLGGAVQHGASTLPDEAFGRFAEANAVEVHLATAFQNQIFDSAAFPDDVKQEIYAYLDANHADERKADQTDAQFYYTARKRAFGPFKRRLWELPAETREGIMADLAPRFDLIMRRLGVAGSAALVDRFVSPVDLPTPMPEAVRAFFRGEAVTAGLPAREVYEQVEGE</sequence>
<dbReference type="GO" id="GO:0008270">
    <property type="term" value="F:zinc ion binding"/>
    <property type="evidence" value="ECO:0007669"/>
    <property type="project" value="InterPro"/>
</dbReference>